<accession>K1PKE7</accession>
<feature type="domain" description="Apextrin C-terminal" evidence="1">
    <location>
        <begin position="18"/>
        <end position="105"/>
    </location>
</feature>
<protein>
    <recommendedName>
        <fullName evidence="1">Apextrin C-terminal domain-containing protein</fullName>
    </recommendedName>
</protein>
<dbReference type="InterPro" id="IPR031569">
    <property type="entry name" value="ApeC"/>
</dbReference>
<dbReference type="AlphaFoldDB" id="K1PKE7"/>
<sequence length="125" mass="14124">MYGTLIWKIEGKFKKLSWPDGTYTLVKPMTGCPSGWSEGWRFQDNENDHNTNSISQGHHFFGSFGRNFKFYYCTRNANEQSITNKWPSGNYCILRHGGSCPSALAGFELGMNGSQAQHFINSAVK</sequence>
<dbReference type="InParanoid" id="K1PKE7"/>
<dbReference type="Pfam" id="PF16977">
    <property type="entry name" value="ApeC"/>
    <property type="match status" value="1"/>
</dbReference>
<dbReference type="HOGENOM" id="CLU_1994818_0_0_1"/>
<name>K1PKE7_MAGGI</name>
<reference evidence="2" key="1">
    <citation type="journal article" date="2012" name="Nature">
        <title>The oyster genome reveals stress adaptation and complexity of shell formation.</title>
        <authorList>
            <person name="Zhang G."/>
            <person name="Fang X."/>
            <person name="Guo X."/>
            <person name="Li L."/>
            <person name="Luo R."/>
            <person name="Xu F."/>
            <person name="Yang P."/>
            <person name="Zhang L."/>
            <person name="Wang X."/>
            <person name="Qi H."/>
            <person name="Xiong Z."/>
            <person name="Que H."/>
            <person name="Xie Y."/>
            <person name="Holland P.W."/>
            <person name="Paps J."/>
            <person name="Zhu Y."/>
            <person name="Wu F."/>
            <person name="Chen Y."/>
            <person name="Wang J."/>
            <person name="Peng C."/>
            <person name="Meng J."/>
            <person name="Yang L."/>
            <person name="Liu J."/>
            <person name="Wen B."/>
            <person name="Zhang N."/>
            <person name="Huang Z."/>
            <person name="Zhu Q."/>
            <person name="Feng Y."/>
            <person name="Mount A."/>
            <person name="Hedgecock D."/>
            <person name="Xu Z."/>
            <person name="Liu Y."/>
            <person name="Domazet-Loso T."/>
            <person name="Du Y."/>
            <person name="Sun X."/>
            <person name="Zhang S."/>
            <person name="Liu B."/>
            <person name="Cheng P."/>
            <person name="Jiang X."/>
            <person name="Li J."/>
            <person name="Fan D."/>
            <person name="Wang W."/>
            <person name="Fu W."/>
            <person name="Wang T."/>
            <person name="Wang B."/>
            <person name="Zhang J."/>
            <person name="Peng Z."/>
            <person name="Li Y."/>
            <person name="Li N."/>
            <person name="Wang J."/>
            <person name="Chen M."/>
            <person name="He Y."/>
            <person name="Tan F."/>
            <person name="Song X."/>
            <person name="Zheng Q."/>
            <person name="Huang R."/>
            <person name="Yang H."/>
            <person name="Du X."/>
            <person name="Chen L."/>
            <person name="Yang M."/>
            <person name="Gaffney P.M."/>
            <person name="Wang S."/>
            <person name="Luo L."/>
            <person name="She Z."/>
            <person name="Ming Y."/>
            <person name="Huang W."/>
            <person name="Zhang S."/>
            <person name="Huang B."/>
            <person name="Zhang Y."/>
            <person name="Qu T."/>
            <person name="Ni P."/>
            <person name="Miao G."/>
            <person name="Wang J."/>
            <person name="Wang Q."/>
            <person name="Steinberg C.E."/>
            <person name="Wang H."/>
            <person name="Li N."/>
            <person name="Qian L."/>
            <person name="Zhang G."/>
            <person name="Li Y."/>
            <person name="Yang H."/>
            <person name="Liu X."/>
            <person name="Wang J."/>
            <person name="Yin Y."/>
            <person name="Wang J."/>
        </authorList>
    </citation>
    <scope>NUCLEOTIDE SEQUENCE [LARGE SCALE GENOMIC DNA]</scope>
    <source>
        <strain evidence="2">05x7-T-G4-1.051#20</strain>
    </source>
</reference>
<organism evidence="2">
    <name type="scientific">Magallana gigas</name>
    <name type="common">Pacific oyster</name>
    <name type="synonym">Crassostrea gigas</name>
    <dbReference type="NCBI Taxonomy" id="29159"/>
    <lineage>
        <taxon>Eukaryota</taxon>
        <taxon>Metazoa</taxon>
        <taxon>Spiralia</taxon>
        <taxon>Lophotrochozoa</taxon>
        <taxon>Mollusca</taxon>
        <taxon>Bivalvia</taxon>
        <taxon>Autobranchia</taxon>
        <taxon>Pteriomorphia</taxon>
        <taxon>Ostreida</taxon>
        <taxon>Ostreoidea</taxon>
        <taxon>Ostreidae</taxon>
        <taxon>Magallana</taxon>
    </lineage>
</organism>
<evidence type="ECO:0000313" key="2">
    <source>
        <dbReference type="EMBL" id="EKC22083.1"/>
    </source>
</evidence>
<proteinExistence type="predicted"/>
<dbReference type="EMBL" id="JH815720">
    <property type="protein sequence ID" value="EKC22083.1"/>
    <property type="molecule type" value="Genomic_DNA"/>
</dbReference>
<dbReference type="PANTHER" id="PTHR19324:SF33">
    <property type="entry name" value="MUCIN-5AC"/>
    <property type="match status" value="1"/>
</dbReference>
<dbReference type="PANTHER" id="PTHR19324">
    <property type="entry name" value="PERFORIN-LIKE PROTEIN 1"/>
    <property type="match status" value="1"/>
</dbReference>
<gene>
    <name evidence="2" type="ORF">CGI_10002820</name>
</gene>
<evidence type="ECO:0000259" key="1">
    <source>
        <dbReference type="Pfam" id="PF16977"/>
    </source>
</evidence>